<dbReference type="AlphaFoldDB" id="A0A161PYU6"/>
<dbReference type="EMBL" id="LOHZ01000021">
    <property type="protein sequence ID" value="KYO67616.1"/>
    <property type="molecule type" value="Genomic_DNA"/>
</dbReference>
<dbReference type="OrthoDB" id="9778292at2"/>
<dbReference type="EC" id="3.6.-.-" evidence="6"/>
<dbReference type="PANTHER" id="PTHR43087">
    <property type="entry name" value="LYSINE/ARGININE/ORNITHINE TRANSPORT SYSTEM KINASE"/>
    <property type="match status" value="1"/>
</dbReference>
<accession>A0A161PYU6</accession>
<dbReference type="Gene3D" id="3.40.50.300">
    <property type="entry name" value="P-loop containing nucleotide triphosphate hydrolases"/>
    <property type="match status" value="1"/>
</dbReference>
<comment type="caution">
    <text evidence="6">The sequence shown here is derived from an EMBL/GenBank/DDBJ whole genome shotgun (WGS) entry which is preliminary data.</text>
</comment>
<dbReference type="CDD" id="cd03114">
    <property type="entry name" value="MMAA-like"/>
    <property type="match status" value="1"/>
</dbReference>
<evidence type="ECO:0000256" key="2">
    <source>
        <dbReference type="ARBA" id="ARBA00022741"/>
    </source>
</evidence>
<keyword evidence="2" id="KW-0547">Nucleotide-binding</keyword>
<proteinExistence type="inferred from homology"/>
<dbReference type="InterPro" id="IPR027417">
    <property type="entry name" value="P-loop_NTPase"/>
</dbReference>
<evidence type="ECO:0000256" key="1">
    <source>
        <dbReference type="ARBA" id="ARBA00009625"/>
    </source>
</evidence>
<keyword evidence="4" id="KW-0342">GTP-binding</keyword>
<keyword evidence="3 6" id="KW-0378">Hydrolase</keyword>
<dbReference type="InterPro" id="IPR005129">
    <property type="entry name" value="GTPase_ArgK"/>
</dbReference>
<name>A0A161PYU6_9FIRM</name>
<dbReference type="RefSeq" id="WP_068747669.1">
    <property type="nucleotide sequence ID" value="NZ_LOHZ01000021.1"/>
</dbReference>
<dbReference type="NCBIfam" id="TIGR00750">
    <property type="entry name" value="lao"/>
    <property type="match status" value="1"/>
</dbReference>
<keyword evidence="7" id="KW-1185">Reference proteome</keyword>
<evidence type="ECO:0000256" key="3">
    <source>
        <dbReference type="ARBA" id="ARBA00022801"/>
    </source>
</evidence>
<dbReference type="GO" id="GO:0005525">
    <property type="term" value="F:GTP binding"/>
    <property type="evidence" value="ECO:0007669"/>
    <property type="project" value="UniProtKB-KW"/>
</dbReference>
<dbReference type="Pfam" id="PF03308">
    <property type="entry name" value="MeaB"/>
    <property type="match status" value="1"/>
</dbReference>
<sequence length="311" mass="34400">MHLYERILNKDKRAVARLITLIENQTKEAREELKYIYKNTGNAKIIGITGPPGAGKSSLVNELVKTIRKEGKTVGVIAVDPTSPFSGGAILGDRIRMNEISLDPGVYIRSMGSRGSLGGIAKAAFDAVKVLDAYGMDYIIIETVGVGQSEVDIVKLADTVVLVLVPGLGDDVQAIKAGIMEIADIFAINKADKEGADRLIIEIQMMLDIGMKESSWRPPVLKTVALSGMGVPELFEEVKKHLEFQKNNGLLEEKRMLRIKEEFYNHLKDMVAKEILEKKSQKIKELLKDIEQKKLDPYSAVEIIISKINIL</sequence>
<gene>
    <name evidence="6" type="ORF">ATZ99_04940</name>
</gene>
<reference evidence="6 7" key="1">
    <citation type="submission" date="2015-12" db="EMBL/GenBank/DDBJ databases">
        <title>Draft genome of Thermovenabulum gondwanense isolated from a red thermophilic microbial mat colonisisng an outflow channel of a bore well.</title>
        <authorList>
            <person name="Patel B.K."/>
        </authorList>
    </citation>
    <scope>NUCLEOTIDE SEQUENCE [LARGE SCALE GENOMIC DNA]</scope>
    <source>
        <strain evidence="6 7">R270</strain>
    </source>
</reference>
<dbReference type="Proteomes" id="UP000075737">
    <property type="component" value="Unassembled WGS sequence"/>
</dbReference>
<dbReference type="PATRIC" id="fig|520767.4.peg.506"/>
<evidence type="ECO:0000256" key="5">
    <source>
        <dbReference type="ARBA" id="ARBA00023186"/>
    </source>
</evidence>
<protein>
    <submittedName>
        <fullName evidence="6">Putative GTPase</fullName>
        <ecNumber evidence="6">3.6.-.-</ecNumber>
    </submittedName>
</protein>
<dbReference type="InterPro" id="IPR052040">
    <property type="entry name" value="GTPase/Isobutyryl-CoA_mutase"/>
</dbReference>
<comment type="similarity">
    <text evidence="1">Belongs to the SIMIBI class G3E GTPase family. ArgK/MeaB subfamily.</text>
</comment>
<dbReference type="SUPFAM" id="SSF52540">
    <property type="entry name" value="P-loop containing nucleoside triphosphate hydrolases"/>
    <property type="match status" value="1"/>
</dbReference>
<dbReference type="GO" id="GO:0003924">
    <property type="term" value="F:GTPase activity"/>
    <property type="evidence" value="ECO:0007669"/>
    <property type="project" value="InterPro"/>
</dbReference>
<dbReference type="PANTHER" id="PTHR43087:SF1">
    <property type="entry name" value="LAO_AO TRANSPORT SYSTEM ATPASE"/>
    <property type="match status" value="1"/>
</dbReference>
<evidence type="ECO:0000313" key="7">
    <source>
        <dbReference type="Proteomes" id="UP000075737"/>
    </source>
</evidence>
<organism evidence="6 7">
    <name type="scientific">Thermovenabulum gondwanense</name>
    <dbReference type="NCBI Taxonomy" id="520767"/>
    <lineage>
        <taxon>Bacteria</taxon>
        <taxon>Bacillati</taxon>
        <taxon>Bacillota</taxon>
        <taxon>Clostridia</taxon>
        <taxon>Thermosediminibacterales</taxon>
        <taxon>Thermosediminibacteraceae</taxon>
        <taxon>Thermovenabulum</taxon>
    </lineage>
</organism>
<dbReference type="STRING" id="520767.ATZ99_04940"/>
<evidence type="ECO:0000313" key="6">
    <source>
        <dbReference type="EMBL" id="KYO67616.1"/>
    </source>
</evidence>
<keyword evidence="5" id="KW-0143">Chaperone</keyword>
<evidence type="ECO:0000256" key="4">
    <source>
        <dbReference type="ARBA" id="ARBA00023134"/>
    </source>
</evidence>